<organism evidence="14 15">
    <name type="scientific">Pseudopedobacter beijingensis</name>
    <dbReference type="NCBI Taxonomy" id="1207056"/>
    <lineage>
        <taxon>Bacteria</taxon>
        <taxon>Pseudomonadati</taxon>
        <taxon>Bacteroidota</taxon>
        <taxon>Sphingobacteriia</taxon>
        <taxon>Sphingobacteriales</taxon>
        <taxon>Sphingobacteriaceae</taxon>
        <taxon>Pseudopedobacter</taxon>
    </lineage>
</organism>
<dbReference type="Proteomes" id="UP001597118">
    <property type="component" value="Unassembled WGS sequence"/>
</dbReference>
<comment type="similarity">
    <text evidence="10 11">Belongs to the TonB-dependent receptor family.</text>
</comment>
<dbReference type="EMBL" id="JBHUDG010000003">
    <property type="protein sequence ID" value="MFD1628715.1"/>
    <property type="molecule type" value="Genomic_DNA"/>
</dbReference>
<dbReference type="InterPro" id="IPR012910">
    <property type="entry name" value="Plug_dom"/>
</dbReference>
<keyword evidence="8 14" id="KW-0675">Receptor</keyword>
<protein>
    <submittedName>
        <fullName evidence="14">TonB-dependent receptor domain-containing protein</fullName>
    </submittedName>
</protein>
<dbReference type="Gene3D" id="2.40.170.20">
    <property type="entry name" value="TonB-dependent receptor, beta-barrel domain"/>
    <property type="match status" value="1"/>
</dbReference>
<dbReference type="InterPro" id="IPR000531">
    <property type="entry name" value="Beta-barrel_TonB"/>
</dbReference>
<name>A0ABW4I922_9SPHI</name>
<evidence type="ECO:0000313" key="14">
    <source>
        <dbReference type="EMBL" id="MFD1628715.1"/>
    </source>
</evidence>
<keyword evidence="3 10" id="KW-1134">Transmembrane beta strand</keyword>
<evidence type="ECO:0000313" key="15">
    <source>
        <dbReference type="Proteomes" id="UP001597118"/>
    </source>
</evidence>
<keyword evidence="15" id="KW-1185">Reference proteome</keyword>
<evidence type="ECO:0000256" key="8">
    <source>
        <dbReference type="ARBA" id="ARBA00023170"/>
    </source>
</evidence>
<dbReference type="Gene3D" id="2.60.40.1120">
    <property type="entry name" value="Carboxypeptidase-like, regulatory domain"/>
    <property type="match status" value="1"/>
</dbReference>
<evidence type="ECO:0000259" key="12">
    <source>
        <dbReference type="Pfam" id="PF00593"/>
    </source>
</evidence>
<dbReference type="InterPro" id="IPR036942">
    <property type="entry name" value="Beta-barrel_TonB_sf"/>
</dbReference>
<dbReference type="InterPro" id="IPR008969">
    <property type="entry name" value="CarboxyPept-like_regulatory"/>
</dbReference>
<reference evidence="15" key="1">
    <citation type="journal article" date="2019" name="Int. J. Syst. Evol. Microbiol.">
        <title>The Global Catalogue of Microorganisms (GCM) 10K type strain sequencing project: providing services to taxonomists for standard genome sequencing and annotation.</title>
        <authorList>
            <consortium name="The Broad Institute Genomics Platform"/>
            <consortium name="The Broad Institute Genome Sequencing Center for Infectious Disease"/>
            <person name="Wu L."/>
            <person name="Ma J."/>
        </authorList>
    </citation>
    <scope>NUCLEOTIDE SEQUENCE [LARGE SCALE GENOMIC DNA]</scope>
    <source>
        <strain evidence="15">CCUG 53762</strain>
    </source>
</reference>
<evidence type="ECO:0000256" key="10">
    <source>
        <dbReference type="PROSITE-ProRule" id="PRU01360"/>
    </source>
</evidence>
<dbReference type="Pfam" id="PF07715">
    <property type="entry name" value="Plug"/>
    <property type="match status" value="1"/>
</dbReference>
<dbReference type="SUPFAM" id="SSF49464">
    <property type="entry name" value="Carboxypeptidase regulatory domain-like"/>
    <property type="match status" value="1"/>
</dbReference>
<dbReference type="RefSeq" id="WP_379661101.1">
    <property type="nucleotide sequence ID" value="NZ_JBHUDG010000003.1"/>
</dbReference>
<evidence type="ECO:0000256" key="5">
    <source>
        <dbReference type="ARBA" id="ARBA00022729"/>
    </source>
</evidence>
<keyword evidence="6 11" id="KW-0798">TonB box</keyword>
<dbReference type="Gene3D" id="2.170.130.10">
    <property type="entry name" value="TonB-dependent receptor, plug domain"/>
    <property type="match status" value="1"/>
</dbReference>
<keyword evidence="2 10" id="KW-0813">Transport</keyword>
<dbReference type="Pfam" id="PF00593">
    <property type="entry name" value="TonB_dep_Rec_b-barrel"/>
    <property type="match status" value="1"/>
</dbReference>
<dbReference type="PROSITE" id="PS52016">
    <property type="entry name" value="TONB_DEPENDENT_REC_3"/>
    <property type="match status" value="1"/>
</dbReference>
<comment type="subcellular location">
    <subcellularLocation>
        <location evidence="1 10">Cell outer membrane</location>
        <topology evidence="1 10">Multi-pass membrane protein</topology>
    </subcellularLocation>
</comment>
<evidence type="ECO:0000256" key="3">
    <source>
        <dbReference type="ARBA" id="ARBA00022452"/>
    </source>
</evidence>
<evidence type="ECO:0000256" key="7">
    <source>
        <dbReference type="ARBA" id="ARBA00023136"/>
    </source>
</evidence>
<dbReference type="InterPro" id="IPR039426">
    <property type="entry name" value="TonB-dep_rcpt-like"/>
</dbReference>
<dbReference type="Pfam" id="PF13715">
    <property type="entry name" value="CarbopepD_reg_2"/>
    <property type="match status" value="1"/>
</dbReference>
<evidence type="ECO:0000256" key="4">
    <source>
        <dbReference type="ARBA" id="ARBA00022692"/>
    </source>
</evidence>
<comment type="caution">
    <text evidence="14">The sequence shown here is derived from an EMBL/GenBank/DDBJ whole genome shotgun (WGS) entry which is preliminary data.</text>
</comment>
<dbReference type="PANTHER" id="PTHR30069:SF29">
    <property type="entry name" value="HEMOGLOBIN AND HEMOGLOBIN-HAPTOGLOBIN-BINDING PROTEIN 1-RELATED"/>
    <property type="match status" value="1"/>
</dbReference>
<evidence type="ECO:0000256" key="9">
    <source>
        <dbReference type="ARBA" id="ARBA00023237"/>
    </source>
</evidence>
<gene>
    <name evidence="14" type="ORF">ACFSAH_02440</name>
</gene>
<sequence>MFILKLSSLNRSITWSFCFSAKKTNIQSSKNYIYKNAIILLCLLYISPAFSQEKTTSINGYIKDNFGNPIAGVVVSILKPDVNTVSDIDGFYKIDNLPNKPIFLKVRALGYLEYSQEIALIPIKANTHNIQLKESDNFMKEVTVIGKSENQEKIHEIKRSGFNVSVIDLNKNANEAANITQVLKRATGITIREDGGLGSNFVFRINGLDAKIFIDGVPMDNFGSSMSLNNIPVNLIDRVEVYKGVVPAFLGSDALGGAVNIITKRRARPFLDLSYNLGSFNTHQSALVGTYTNPKNKLSFRLNAFYNHSDNDYKMYSEEKYNVIIQEVVPKEGGGNEFVTIPSAKRFNDAYTSAMGQFEVGVRDKPWADQFYAGITYSQNHKQNQLGATLSAVKGGNWSESNYWMPSLTYKKSNFIINRLFADIYTSYSYDTRHVRDTALYNYSWSGNWIANRDASQPNTPIHNKFNITNNLARINLNYDFDEERNQSINFNYNYNNSHQKQYDMIIGNDLSSGLLSNLDRHLFGLSWQNQWFNKRLSNVVAVKYYGLNATHDIDERKFTGNNEYISGEIVRYKKNWNFYSTSIASRFRITKDGGWKLSYERAYNLPGMTQFFGDGVNTISNFDLKPERSDNINSGFYYNTFINENNFLNIDVTGFYRLADDYINTRIVDKDYFQYYNIPGVKLYGFSTEVKYGYKDLIALTLNGTYDKAIDNNKYTDETNQKVNLSYNYQIPNRPWIYGSMDLSLIQNDWFQKGSRIQLSYLSQYSHWFYLSEAHLGSLASKDHIPSQTIHSAVLSYSWLQNKYNISFEARNLTDERAYDNFRLQKPGRAFYLKLRLSLM</sequence>
<evidence type="ECO:0000256" key="11">
    <source>
        <dbReference type="RuleBase" id="RU003357"/>
    </source>
</evidence>
<dbReference type="PANTHER" id="PTHR30069">
    <property type="entry name" value="TONB-DEPENDENT OUTER MEMBRANE RECEPTOR"/>
    <property type="match status" value="1"/>
</dbReference>
<proteinExistence type="inferred from homology"/>
<keyword evidence="7 10" id="KW-0472">Membrane</keyword>
<dbReference type="SUPFAM" id="SSF56935">
    <property type="entry name" value="Porins"/>
    <property type="match status" value="1"/>
</dbReference>
<keyword evidence="5" id="KW-0732">Signal</keyword>
<accession>A0ABW4I922</accession>
<keyword evidence="4 10" id="KW-0812">Transmembrane</keyword>
<evidence type="ECO:0000259" key="13">
    <source>
        <dbReference type="Pfam" id="PF07715"/>
    </source>
</evidence>
<evidence type="ECO:0000256" key="2">
    <source>
        <dbReference type="ARBA" id="ARBA00022448"/>
    </source>
</evidence>
<feature type="domain" description="TonB-dependent receptor plug" evidence="13">
    <location>
        <begin position="162"/>
        <end position="258"/>
    </location>
</feature>
<evidence type="ECO:0000256" key="1">
    <source>
        <dbReference type="ARBA" id="ARBA00004571"/>
    </source>
</evidence>
<keyword evidence="9 10" id="KW-0998">Cell outer membrane</keyword>
<feature type="domain" description="TonB-dependent receptor-like beta-barrel" evidence="12">
    <location>
        <begin position="363"/>
        <end position="814"/>
    </location>
</feature>
<dbReference type="InterPro" id="IPR037066">
    <property type="entry name" value="Plug_dom_sf"/>
</dbReference>
<evidence type="ECO:0000256" key="6">
    <source>
        <dbReference type="ARBA" id="ARBA00023077"/>
    </source>
</evidence>